<reference evidence="8 9" key="1">
    <citation type="submission" date="2022-07" db="EMBL/GenBank/DDBJ databases">
        <title>Methylomonas rivi sp. nov., Methylomonas rosea sp. nov., Methylomonas aureus sp. nov. and Methylomonas subterranea sp. nov., four novel methanotrophs isolated from a freshwater creek and the deep terrestrial subsurface.</title>
        <authorList>
            <person name="Abin C."/>
            <person name="Sankaranarayanan K."/>
            <person name="Garner C."/>
            <person name="Sindelar R."/>
            <person name="Kotary K."/>
            <person name="Garner R."/>
            <person name="Barclay S."/>
            <person name="Lawson P."/>
            <person name="Krumholz L."/>
        </authorList>
    </citation>
    <scope>NUCLEOTIDE SEQUENCE [LARGE SCALE GENOMIC DNA]</scope>
    <source>
        <strain evidence="8 9">SURF-2</strain>
    </source>
</reference>
<comment type="caution">
    <text evidence="8">The sequence shown here is derived from an EMBL/GenBank/DDBJ whole genome shotgun (WGS) entry which is preliminary data.</text>
</comment>
<dbReference type="RefSeq" id="WP_256603808.1">
    <property type="nucleotide sequence ID" value="NZ_JANIBJ010000037.1"/>
</dbReference>
<evidence type="ECO:0000256" key="1">
    <source>
        <dbReference type="ARBA" id="ARBA00004651"/>
    </source>
</evidence>
<dbReference type="EMBL" id="JANIBJ010000037">
    <property type="protein sequence ID" value="MCQ8105777.1"/>
    <property type="molecule type" value="Genomic_DNA"/>
</dbReference>
<dbReference type="InterPro" id="IPR016174">
    <property type="entry name" value="Di-haem_cyt_TM"/>
</dbReference>
<name>A0ABT1TJY0_9GAMM</name>
<feature type="transmembrane region" description="Helical" evidence="6">
    <location>
        <begin position="41"/>
        <end position="60"/>
    </location>
</feature>
<keyword evidence="3 6" id="KW-0812">Transmembrane</keyword>
<keyword evidence="9" id="KW-1185">Reference proteome</keyword>
<sequence>MKVEVHVWDWPLRLFHWLLVLSVLGAYLTGKEGGDWTDWHARFGSAILGLLVFRLIWGFIGNTHARFSNFFPTVPRLFAYIKGDWHGVGHNPVGALAVLALLSVLLILVGSGLFANDDIAFEGPLYSLIDKDLSDKLSGWHIRAVNVLLILVAIHVTAIGFYQHVKKNDLIKPMLTGKKKLPGTLAPTAVASVGIARFVIGVLLSVSVVWYVWGGDPLKYLQPLAGIQSAQAGGKIQ</sequence>
<protein>
    <submittedName>
        <fullName evidence="8">Cytochrome b/b6 domain-containing protein</fullName>
    </submittedName>
</protein>
<dbReference type="InterPro" id="IPR011577">
    <property type="entry name" value="Cyt_b561_bac/Ni-Hgenase"/>
</dbReference>
<proteinExistence type="predicted"/>
<evidence type="ECO:0000256" key="5">
    <source>
        <dbReference type="ARBA" id="ARBA00023136"/>
    </source>
</evidence>
<dbReference type="PANTHER" id="PTHR30485">
    <property type="entry name" value="NI/FE-HYDROGENASE 1 B-TYPE CYTOCHROME SUBUNIT"/>
    <property type="match status" value="1"/>
</dbReference>
<dbReference type="InterPro" id="IPR051542">
    <property type="entry name" value="Hydrogenase_cytochrome"/>
</dbReference>
<keyword evidence="5 6" id="KW-0472">Membrane</keyword>
<gene>
    <name evidence="8" type="ORF">NP590_16830</name>
</gene>
<evidence type="ECO:0000256" key="6">
    <source>
        <dbReference type="SAM" id="Phobius"/>
    </source>
</evidence>
<accession>A0ABT1TJY0</accession>
<evidence type="ECO:0000256" key="4">
    <source>
        <dbReference type="ARBA" id="ARBA00022989"/>
    </source>
</evidence>
<dbReference type="Proteomes" id="UP001524499">
    <property type="component" value="Unassembled WGS sequence"/>
</dbReference>
<dbReference type="Gene3D" id="1.20.950.20">
    <property type="entry name" value="Transmembrane di-heme cytochromes, Chain C"/>
    <property type="match status" value="1"/>
</dbReference>
<feature type="transmembrane region" description="Helical" evidence="6">
    <location>
        <begin position="93"/>
        <end position="115"/>
    </location>
</feature>
<evidence type="ECO:0000313" key="9">
    <source>
        <dbReference type="Proteomes" id="UP001524499"/>
    </source>
</evidence>
<evidence type="ECO:0000259" key="7">
    <source>
        <dbReference type="Pfam" id="PF01292"/>
    </source>
</evidence>
<dbReference type="SUPFAM" id="SSF81342">
    <property type="entry name" value="Transmembrane di-heme cytochromes"/>
    <property type="match status" value="1"/>
</dbReference>
<dbReference type="Pfam" id="PF01292">
    <property type="entry name" value="Ni_hydr_CYTB"/>
    <property type="match status" value="1"/>
</dbReference>
<feature type="domain" description="Cytochrome b561 bacterial/Ni-hydrogenase" evidence="7">
    <location>
        <begin position="7"/>
        <end position="177"/>
    </location>
</feature>
<evidence type="ECO:0000256" key="3">
    <source>
        <dbReference type="ARBA" id="ARBA00022692"/>
    </source>
</evidence>
<dbReference type="PANTHER" id="PTHR30485:SF2">
    <property type="entry name" value="BLL0597 PROTEIN"/>
    <property type="match status" value="1"/>
</dbReference>
<keyword evidence="4 6" id="KW-1133">Transmembrane helix</keyword>
<feature type="transmembrane region" description="Helical" evidence="6">
    <location>
        <begin position="12"/>
        <end position="29"/>
    </location>
</feature>
<organism evidence="8 9">
    <name type="scientific">Methylomonas subterranea</name>
    <dbReference type="NCBI Taxonomy" id="2952225"/>
    <lineage>
        <taxon>Bacteria</taxon>
        <taxon>Pseudomonadati</taxon>
        <taxon>Pseudomonadota</taxon>
        <taxon>Gammaproteobacteria</taxon>
        <taxon>Methylococcales</taxon>
        <taxon>Methylococcaceae</taxon>
        <taxon>Methylomonas</taxon>
    </lineage>
</organism>
<feature type="transmembrane region" description="Helical" evidence="6">
    <location>
        <begin position="183"/>
        <end position="213"/>
    </location>
</feature>
<evidence type="ECO:0000313" key="8">
    <source>
        <dbReference type="EMBL" id="MCQ8105777.1"/>
    </source>
</evidence>
<evidence type="ECO:0000256" key="2">
    <source>
        <dbReference type="ARBA" id="ARBA00022475"/>
    </source>
</evidence>
<comment type="subcellular location">
    <subcellularLocation>
        <location evidence="1">Cell membrane</location>
        <topology evidence="1">Multi-pass membrane protein</topology>
    </subcellularLocation>
</comment>
<feature type="transmembrane region" description="Helical" evidence="6">
    <location>
        <begin position="140"/>
        <end position="162"/>
    </location>
</feature>
<keyword evidence="2" id="KW-1003">Cell membrane</keyword>